<feature type="transmembrane region" description="Helical" evidence="1">
    <location>
        <begin position="133"/>
        <end position="157"/>
    </location>
</feature>
<dbReference type="Pfam" id="PF07690">
    <property type="entry name" value="MFS_1"/>
    <property type="match status" value="1"/>
</dbReference>
<feature type="transmembrane region" description="Helical" evidence="1">
    <location>
        <begin position="12"/>
        <end position="36"/>
    </location>
</feature>
<feature type="transmembrane region" description="Helical" evidence="1">
    <location>
        <begin position="169"/>
        <end position="189"/>
    </location>
</feature>
<sequence>MLKLPPINRNLKLLLTMNSFFALANGLLMPVLYPYLLHLGLKGGDVGLLNGIMGLSMAVSLVPAAYLADAKGRKPLALAALSTSPLAILLLLTGNPVALVASFALNGVLSAAANVSLNPLFADSVEKDQHMDAVFSFSQILSLIFSSVGAALTWPLLSMSTQLGGVVGSYRAAFLLCALFFTASIFLLLGVKESRGRRTERFSLKVSPVALKLAGLGGLIAFGAGIGIWNINYWFSRKYGVEAAELGALSIAGNLVMVATTALAPAFSSKLGTLSAVVLLQLSSIPLFLMVALSASFIHAAAFYTLRSAIMNASNPLVSSLQMRLVKPGERARMSMLNVLAWQVAGAAGAMLGGYLMDAWLDMPIYITCVIYLAQTALFYAALRPHVTNRR</sequence>
<name>A0A7C4H5X8_THEPE</name>
<feature type="transmembrane region" description="Helical" evidence="1">
    <location>
        <begin position="271"/>
        <end position="291"/>
    </location>
</feature>
<feature type="transmembrane region" description="Helical" evidence="1">
    <location>
        <begin position="243"/>
        <end position="264"/>
    </location>
</feature>
<dbReference type="Gene3D" id="1.20.1250.20">
    <property type="entry name" value="MFS general substrate transporter like domains"/>
    <property type="match status" value="1"/>
</dbReference>
<keyword evidence="1" id="KW-0472">Membrane</keyword>
<feature type="transmembrane region" description="Helical" evidence="1">
    <location>
        <begin position="48"/>
        <end position="68"/>
    </location>
</feature>
<feature type="transmembrane region" description="Helical" evidence="1">
    <location>
        <begin position="209"/>
        <end position="231"/>
    </location>
</feature>
<feature type="transmembrane region" description="Helical" evidence="1">
    <location>
        <begin position="363"/>
        <end position="383"/>
    </location>
</feature>
<keyword evidence="1" id="KW-0812">Transmembrane</keyword>
<organism evidence="2">
    <name type="scientific">Thermofilum pendens</name>
    <dbReference type="NCBI Taxonomy" id="2269"/>
    <lineage>
        <taxon>Archaea</taxon>
        <taxon>Thermoproteota</taxon>
        <taxon>Thermoprotei</taxon>
        <taxon>Thermofilales</taxon>
        <taxon>Thermofilaceae</taxon>
        <taxon>Thermofilum</taxon>
    </lineage>
</organism>
<dbReference type="InterPro" id="IPR036259">
    <property type="entry name" value="MFS_trans_sf"/>
</dbReference>
<reference evidence="2" key="1">
    <citation type="journal article" date="2020" name="mSystems">
        <title>Genome- and Community-Level Interaction Insights into Carbon Utilization and Element Cycling Functions of Hydrothermarchaeota in Hydrothermal Sediment.</title>
        <authorList>
            <person name="Zhou Z."/>
            <person name="Liu Y."/>
            <person name="Xu W."/>
            <person name="Pan J."/>
            <person name="Luo Z.H."/>
            <person name="Li M."/>
        </authorList>
    </citation>
    <scope>NUCLEOTIDE SEQUENCE</scope>
    <source>
        <strain evidence="2">SpSt-649</strain>
    </source>
</reference>
<proteinExistence type="predicted"/>
<comment type="caution">
    <text evidence="2">The sequence shown here is derived from an EMBL/GenBank/DDBJ whole genome shotgun (WGS) entry which is preliminary data.</text>
</comment>
<dbReference type="AlphaFoldDB" id="A0A7C4H5X8"/>
<dbReference type="PANTHER" id="PTHR23525:SF1">
    <property type="entry name" value="NODULIN-LIKE DOMAIN-CONTAINING PROTEIN"/>
    <property type="match status" value="1"/>
</dbReference>
<evidence type="ECO:0000256" key="1">
    <source>
        <dbReference type="SAM" id="Phobius"/>
    </source>
</evidence>
<gene>
    <name evidence="2" type="ORF">ENU21_00245</name>
</gene>
<dbReference type="PANTHER" id="PTHR23525">
    <property type="entry name" value="TRANSPORTER, PUTATIVE-RELATED"/>
    <property type="match status" value="1"/>
</dbReference>
<dbReference type="InterPro" id="IPR011701">
    <property type="entry name" value="MFS"/>
</dbReference>
<keyword evidence="1" id="KW-1133">Transmembrane helix</keyword>
<dbReference type="SUPFAM" id="SSF103473">
    <property type="entry name" value="MFS general substrate transporter"/>
    <property type="match status" value="1"/>
</dbReference>
<dbReference type="EMBL" id="DTBQ01000009">
    <property type="protein sequence ID" value="HGM46169.1"/>
    <property type="molecule type" value="Genomic_DNA"/>
</dbReference>
<protein>
    <submittedName>
        <fullName evidence="2">MFS transporter</fullName>
    </submittedName>
</protein>
<accession>A0A7C4H5X8</accession>
<evidence type="ECO:0000313" key="2">
    <source>
        <dbReference type="EMBL" id="HGM46169.1"/>
    </source>
</evidence>
<dbReference type="GO" id="GO:0022857">
    <property type="term" value="F:transmembrane transporter activity"/>
    <property type="evidence" value="ECO:0007669"/>
    <property type="project" value="InterPro"/>
</dbReference>